<feature type="transmembrane region" description="Helical" evidence="2">
    <location>
        <begin position="441"/>
        <end position="460"/>
    </location>
</feature>
<accession>A0ABW2CY71</accession>
<proteinExistence type="predicted"/>
<evidence type="ECO:0000313" key="4">
    <source>
        <dbReference type="Proteomes" id="UP001596380"/>
    </source>
</evidence>
<evidence type="ECO:0000256" key="2">
    <source>
        <dbReference type="SAM" id="Phobius"/>
    </source>
</evidence>
<keyword evidence="2" id="KW-0472">Membrane</keyword>
<feature type="transmembrane region" description="Helical" evidence="2">
    <location>
        <begin position="187"/>
        <end position="207"/>
    </location>
</feature>
<dbReference type="Pfam" id="PF19554">
    <property type="entry name" value="DUF6077"/>
    <property type="match status" value="1"/>
</dbReference>
<feature type="transmembrane region" description="Helical" evidence="2">
    <location>
        <begin position="330"/>
        <end position="348"/>
    </location>
</feature>
<comment type="caution">
    <text evidence="3">The sequence shown here is derived from an EMBL/GenBank/DDBJ whole genome shotgun (WGS) entry which is preliminary data.</text>
</comment>
<feature type="transmembrane region" description="Helical" evidence="2">
    <location>
        <begin position="301"/>
        <end position="324"/>
    </location>
</feature>
<feature type="transmembrane region" description="Helical" evidence="2">
    <location>
        <begin position="271"/>
        <end position="289"/>
    </location>
</feature>
<dbReference type="InterPro" id="IPR045723">
    <property type="entry name" value="DUF6077"/>
</dbReference>
<feature type="transmembrane region" description="Helical" evidence="2">
    <location>
        <begin position="466"/>
        <end position="487"/>
    </location>
</feature>
<keyword evidence="2" id="KW-0812">Transmembrane</keyword>
<gene>
    <name evidence="3" type="ORF">ACFQKB_40175</name>
</gene>
<dbReference type="Proteomes" id="UP001596380">
    <property type="component" value="Unassembled WGS sequence"/>
</dbReference>
<dbReference type="RefSeq" id="WP_160825692.1">
    <property type="nucleotide sequence ID" value="NZ_JBHSXS010000046.1"/>
</dbReference>
<feature type="transmembrane region" description="Helical" evidence="2">
    <location>
        <begin position="499"/>
        <end position="519"/>
    </location>
</feature>
<feature type="transmembrane region" description="Helical" evidence="2">
    <location>
        <begin position="125"/>
        <end position="145"/>
    </location>
</feature>
<feature type="transmembrane region" description="Helical" evidence="2">
    <location>
        <begin position="360"/>
        <end position="388"/>
    </location>
</feature>
<evidence type="ECO:0000313" key="3">
    <source>
        <dbReference type="EMBL" id="MFC6886033.1"/>
    </source>
</evidence>
<feature type="compositionally biased region" description="Basic and acidic residues" evidence="1">
    <location>
        <begin position="152"/>
        <end position="184"/>
    </location>
</feature>
<feature type="region of interest" description="Disordered" evidence="1">
    <location>
        <begin position="151"/>
        <end position="184"/>
    </location>
</feature>
<sequence length="702" mass="72966">MIGLSGPRTGRAASGRAPWTVRATRALDRACDGAVLSFAAWTVIYDVGLLLRPPTWTMLVAWLAATAAIGALWARGVPSGRLRASAPPRRRALPARAWTAAVGVAVAAGVVAGVCAGLHGDGVPWWCVWLAGLVSVTATAVALLCGRAGEPGGHRPAREAEPGERAEEPGERGEGRPFDDEARGGRWGMPVAAATGLGFAVASLFIVNTDGDDAYFVSRSVATAANGRIPFDDVIFSRGTTGPIAGEPPAASFEVFAGAVARVLGVPAPSFLWYALLPLATFLAVWAMWRLVRAWAPRRPVACFGVGAVYLLWSGMGGASLGSFHLLRMWQGKAVLVSALIPLLYVYFTRWAERRTYGTLALLAAAGVASVGLTSSAAFLIPLVTVAAAAPLVLSGRVRAGLAACVAMAYPLATGATVALMHERTAVVGRVHDAPTGYAWVLLHGVPGVLAGCALWLGPWTARRGVPALVAAGAAGVLTLLFLPGVMGVIHDASNTGQVLWRTLWVAPAPVLIGLLATVRLPSGIVALRPGTAPAVAAAIAPAAVLGIALVAGGTPVWARSNGSTVADRPSWKLPPGSAGTARAVIRVAGPDGTVLMPRSFMRAVPLLSTRVHAVNANDHYLGMLPARGPFVSDRQLLTRAVLGRRSLRPGVEEVREALRRAHVTAACARPRDRAGLRLLQDAGYGDRRRVGALYCVFPPRG</sequence>
<name>A0ABW2CY71_9ACTN</name>
<evidence type="ECO:0000256" key="1">
    <source>
        <dbReference type="SAM" id="MobiDB-lite"/>
    </source>
</evidence>
<organism evidence="3 4">
    <name type="scientific">Actinomadura yumaensis</name>
    <dbReference type="NCBI Taxonomy" id="111807"/>
    <lineage>
        <taxon>Bacteria</taxon>
        <taxon>Bacillati</taxon>
        <taxon>Actinomycetota</taxon>
        <taxon>Actinomycetes</taxon>
        <taxon>Streptosporangiales</taxon>
        <taxon>Thermomonosporaceae</taxon>
        <taxon>Actinomadura</taxon>
    </lineage>
</organism>
<keyword evidence="4" id="KW-1185">Reference proteome</keyword>
<dbReference type="EMBL" id="JBHSXS010000046">
    <property type="protein sequence ID" value="MFC6886033.1"/>
    <property type="molecule type" value="Genomic_DNA"/>
</dbReference>
<feature type="transmembrane region" description="Helical" evidence="2">
    <location>
        <begin position="95"/>
        <end position="119"/>
    </location>
</feature>
<keyword evidence="2" id="KW-1133">Transmembrane helix</keyword>
<protein>
    <submittedName>
        <fullName evidence="3">DUF6077 domain-containing protein</fullName>
    </submittedName>
</protein>
<feature type="transmembrane region" description="Helical" evidence="2">
    <location>
        <begin position="531"/>
        <end position="552"/>
    </location>
</feature>
<feature type="transmembrane region" description="Helical" evidence="2">
    <location>
        <begin position="55"/>
        <end position="74"/>
    </location>
</feature>
<feature type="transmembrane region" description="Helical" evidence="2">
    <location>
        <begin position="400"/>
        <end position="420"/>
    </location>
</feature>
<reference evidence="4" key="1">
    <citation type="journal article" date="2019" name="Int. J. Syst. Evol. Microbiol.">
        <title>The Global Catalogue of Microorganisms (GCM) 10K type strain sequencing project: providing services to taxonomists for standard genome sequencing and annotation.</title>
        <authorList>
            <consortium name="The Broad Institute Genomics Platform"/>
            <consortium name="The Broad Institute Genome Sequencing Center for Infectious Disease"/>
            <person name="Wu L."/>
            <person name="Ma J."/>
        </authorList>
    </citation>
    <scope>NUCLEOTIDE SEQUENCE [LARGE SCALE GENOMIC DNA]</scope>
    <source>
        <strain evidence="4">JCM 3369</strain>
    </source>
</reference>